<dbReference type="SUPFAM" id="SSF52540">
    <property type="entry name" value="P-loop containing nucleoside triphosphate hydrolases"/>
    <property type="match status" value="1"/>
</dbReference>
<reference evidence="1 2" key="1">
    <citation type="submission" date="2021-10" db="EMBL/GenBank/DDBJ databases">
        <title>Lutispora strain m25 sp. nov., a thermophilic, non-spore-forming bacterium isolated from a lab-scale methanogenic bioreactor digesting anaerobic sludge.</title>
        <authorList>
            <person name="El Houari A."/>
            <person name="Mcdonald J."/>
        </authorList>
    </citation>
    <scope>NUCLEOTIDE SEQUENCE [LARGE SCALE GENOMIC DNA]</scope>
    <source>
        <strain evidence="2">m25</strain>
    </source>
</reference>
<name>A0ABT1NIQ6_9FIRM</name>
<evidence type="ECO:0000313" key="1">
    <source>
        <dbReference type="EMBL" id="MCQ1531165.1"/>
    </source>
</evidence>
<organism evidence="1 2">
    <name type="scientific">Lutispora saccharofermentans</name>
    <dbReference type="NCBI Taxonomy" id="3024236"/>
    <lineage>
        <taxon>Bacteria</taxon>
        <taxon>Bacillati</taxon>
        <taxon>Bacillota</taxon>
        <taxon>Clostridia</taxon>
        <taxon>Lutisporales</taxon>
        <taxon>Lutisporaceae</taxon>
        <taxon>Lutispora</taxon>
    </lineage>
</organism>
<comment type="caution">
    <text evidence="1">The sequence shown here is derived from an EMBL/GenBank/DDBJ whole genome shotgun (WGS) entry which is preliminary data.</text>
</comment>
<dbReference type="RefSeq" id="WP_255228685.1">
    <property type="nucleotide sequence ID" value="NZ_JAJEKE010000018.1"/>
</dbReference>
<gene>
    <name evidence="1" type="ORF">LJD61_16685</name>
</gene>
<protein>
    <recommendedName>
        <fullName evidence="3">CobQ/CobB/MinD/ParA nucleotide binding domain-containing protein</fullName>
    </recommendedName>
</protein>
<dbReference type="Gene3D" id="3.40.50.300">
    <property type="entry name" value="P-loop containing nucleotide triphosphate hydrolases"/>
    <property type="match status" value="1"/>
</dbReference>
<sequence>MRKYVFLGMAGSGKSEVAIHFALKLSRDKENPVHFFDMDQTKSVFRSRELKQFLEKNHIIVHSGEQLLDAPVVPHAVREILEDESNVIVFDVGGNAAGAITMGQYSGYINQDDTAVYFMINCYRPFVKGENDLKISIEEIKLSAGVSKLQLISNPNYGMYTSLDEVINGSKIIQGLSEKVNIPIAFLCVPDWLYDEVSQKAEAKILKITPYIKL</sequence>
<evidence type="ECO:0000313" key="2">
    <source>
        <dbReference type="Proteomes" id="UP001651880"/>
    </source>
</evidence>
<keyword evidence="2" id="KW-1185">Reference proteome</keyword>
<dbReference type="Proteomes" id="UP001651880">
    <property type="component" value="Unassembled WGS sequence"/>
</dbReference>
<dbReference type="EMBL" id="JAJEKE010000018">
    <property type="protein sequence ID" value="MCQ1531165.1"/>
    <property type="molecule type" value="Genomic_DNA"/>
</dbReference>
<dbReference type="InterPro" id="IPR027417">
    <property type="entry name" value="P-loop_NTPase"/>
</dbReference>
<proteinExistence type="predicted"/>
<evidence type="ECO:0008006" key="3">
    <source>
        <dbReference type="Google" id="ProtNLM"/>
    </source>
</evidence>
<accession>A0ABT1NIQ6</accession>